<keyword evidence="2" id="KW-1185">Reference proteome</keyword>
<dbReference type="EMBL" id="CAVMJV010000043">
    <property type="protein sequence ID" value="CAK5081316.1"/>
    <property type="molecule type" value="Genomic_DNA"/>
</dbReference>
<sequence length="69" mass="8235">MFLIKNITAVEKINLKLNLGKKQRKKHKNILISFQICQKSFRIMGRRLHGDNSNVLLTKQRYFVIKQNH</sequence>
<name>A0ACB0ZSS5_MELEN</name>
<organism evidence="1 2">
    <name type="scientific">Meloidogyne enterolobii</name>
    <name type="common">Root-knot nematode worm</name>
    <name type="synonym">Meloidogyne mayaguensis</name>
    <dbReference type="NCBI Taxonomy" id="390850"/>
    <lineage>
        <taxon>Eukaryota</taxon>
        <taxon>Metazoa</taxon>
        <taxon>Ecdysozoa</taxon>
        <taxon>Nematoda</taxon>
        <taxon>Chromadorea</taxon>
        <taxon>Rhabditida</taxon>
        <taxon>Tylenchina</taxon>
        <taxon>Tylenchomorpha</taxon>
        <taxon>Tylenchoidea</taxon>
        <taxon>Meloidogynidae</taxon>
        <taxon>Meloidogyninae</taxon>
        <taxon>Meloidogyne</taxon>
    </lineage>
</organism>
<gene>
    <name evidence="1" type="ORF">MENTE1834_LOCUS28541</name>
</gene>
<evidence type="ECO:0000313" key="1">
    <source>
        <dbReference type="EMBL" id="CAK5081316.1"/>
    </source>
</evidence>
<proteinExistence type="predicted"/>
<protein>
    <submittedName>
        <fullName evidence="1">Uncharacterized protein</fullName>
    </submittedName>
</protein>
<accession>A0ACB0ZSS5</accession>
<evidence type="ECO:0000313" key="2">
    <source>
        <dbReference type="Proteomes" id="UP001497535"/>
    </source>
</evidence>
<comment type="caution">
    <text evidence="1">The sequence shown here is derived from an EMBL/GenBank/DDBJ whole genome shotgun (WGS) entry which is preliminary data.</text>
</comment>
<dbReference type="Proteomes" id="UP001497535">
    <property type="component" value="Unassembled WGS sequence"/>
</dbReference>
<reference evidence="1" key="1">
    <citation type="submission" date="2023-11" db="EMBL/GenBank/DDBJ databases">
        <authorList>
            <person name="Poullet M."/>
        </authorList>
    </citation>
    <scope>NUCLEOTIDE SEQUENCE</scope>
    <source>
        <strain evidence="1">E1834</strain>
    </source>
</reference>